<dbReference type="Proteomes" id="UP000018896">
    <property type="component" value="Unassembled WGS sequence"/>
</dbReference>
<feature type="domain" description="PepSY" evidence="2">
    <location>
        <begin position="187"/>
        <end position="241"/>
    </location>
</feature>
<keyword evidence="4" id="KW-1185">Reference proteome</keyword>
<keyword evidence="1" id="KW-0472">Membrane</keyword>
<reference evidence="3 4" key="1">
    <citation type="journal article" date="2014" name="Genome Announc.">
        <title>Draft Genome Sequences of Three Alkaliphilic Bacillus Strains, Bacillus wakoensis JCM 9140T, Bacillus akibai JCM 9157T, and Bacillus hemicellulosilyticus JCM 9152T.</title>
        <authorList>
            <person name="Yuki M."/>
            <person name="Oshima K."/>
            <person name="Suda W."/>
            <person name="Oshida Y."/>
            <person name="Kitamura K."/>
            <person name="Iida T."/>
            <person name="Hattori M."/>
            <person name="Ohkuma M."/>
        </authorList>
    </citation>
    <scope>NUCLEOTIDE SEQUENCE [LARGE SCALE GENOMIC DNA]</scope>
    <source>
        <strain evidence="3 4">JCM 9157</strain>
    </source>
</reference>
<evidence type="ECO:0000313" key="3">
    <source>
        <dbReference type="EMBL" id="GAE35637.1"/>
    </source>
</evidence>
<dbReference type="OrthoDB" id="5361545at2"/>
<feature type="transmembrane region" description="Helical" evidence="1">
    <location>
        <begin position="6"/>
        <end position="26"/>
    </location>
</feature>
<dbReference type="Pfam" id="PF03413">
    <property type="entry name" value="PepSY"/>
    <property type="match status" value="3"/>
</dbReference>
<evidence type="ECO:0000256" key="1">
    <source>
        <dbReference type="SAM" id="Phobius"/>
    </source>
</evidence>
<dbReference type="STRING" id="1236973.JCM9157_2754"/>
<protein>
    <recommendedName>
        <fullName evidence="2">PepSY domain-containing protein</fullName>
    </recommendedName>
</protein>
<comment type="caution">
    <text evidence="3">The sequence shown here is derived from an EMBL/GenBank/DDBJ whole genome shotgun (WGS) entry which is preliminary data.</text>
</comment>
<dbReference type="Gene3D" id="3.10.450.40">
    <property type="match status" value="1"/>
</dbReference>
<accession>W4QUR2</accession>
<keyword evidence="1" id="KW-0812">Transmembrane</keyword>
<sequence length="247" mass="27558">MINGLLGRVIGILIVAVLIIILVLSFRGGDQVWDEDNIRLFISEQYSGSIQQINETIVDGQTVYEVDLLEATGLYQIVIDPATQTILSLTQLSKRENVTVEKDASQLEAISTEKVREIVNQTIEGDYSDMEITLRESGGNSIYDILVYQEEAYTEIVMDAQTGTINTITLREKGVENEQPPETLDVIGEEEAVRIALTHVAGKVDDVELEEENGRLVYEIEIEVGESEANVYIDAFTGELITIKWED</sequence>
<dbReference type="eggNOG" id="COG3212">
    <property type="taxonomic scope" value="Bacteria"/>
</dbReference>
<dbReference type="AlphaFoldDB" id="W4QUR2"/>
<feature type="domain" description="PepSY" evidence="2">
    <location>
        <begin position="109"/>
        <end position="165"/>
    </location>
</feature>
<proteinExistence type="predicted"/>
<dbReference type="RefSeq" id="WP_035665133.1">
    <property type="nucleotide sequence ID" value="NZ_BAUV01000021.1"/>
</dbReference>
<feature type="domain" description="PepSY" evidence="2">
    <location>
        <begin position="54"/>
        <end position="88"/>
    </location>
</feature>
<dbReference type="InterPro" id="IPR025711">
    <property type="entry name" value="PepSY"/>
</dbReference>
<evidence type="ECO:0000259" key="2">
    <source>
        <dbReference type="Pfam" id="PF03413"/>
    </source>
</evidence>
<dbReference type="EMBL" id="BAUV01000021">
    <property type="protein sequence ID" value="GAE35637.1"/>
    <property type="molecule type" value="Genomic_DNA"/>
</dbReference>
<organism evidence="3 4">
    <name type="scientific">Halalkalibacter akibai (strain ATCC 43226 / DSM 21942 / CIP 109018 / JCM 9157 / 1139)</name>
    <name type="common">Bacillus akibai</name>
    <dbReference type="NCBI Taxonomy" id="1236973"/>
    <lineage>
        <taxon>Bacteria</taxon>
        <taxon>Bacillati</taxon>
        <taxon>Bacillota</taxon>
        <taxon>Bacilli</taxon>
        <taxon>Bacillales</taxon>
        <taxon>Bacillaceae</taxon>
        <taxon>Halalkalibacter</taxon>
    </lineage>
</organism>
<gene>
    <name evidence="3" type="ORF">JCM9157_2754</name>
</gene>
<keyword evidence="1" id="KW-1133">Transmembrane helix</keyword>
<evidence type="ECO:0000313" key="4">
    <source>
        <dbReference type="Proteomes" id="UP000018896"/>
    </source>
</evidence>
<name>W4QUR2_HALA3</name>